<name>A0A848D7W3_9EURY</name>
<dbReference type="EMBL" id="WNEG01000031">
    <property type="protein sequence ID" value="NMG82898.1"/>
    <property type="molecule type" value="Genomic_DNA"/>
</dbReference>
<proteinExistence type="predicted"/>
<dbReference type="Proteomes" id="UP000606580">
    <property type="component" value="Unassembled WGS sequence"/>
</dbReference>
<sequence>MLELDEKDLKLLKKHLAELCEYFGLDLEEVMSKPFVKLLPVSSRPYGNLYAY</sequence>
<accession>A0A848D7W3</accession>
<evidence type="ECO:0000313" key="2">
    <source>
        <dbReference type="Proteomes" id="UP000606580"/>
    </source>
</evidence>
<organism evidence="1 2">
    <name type="scientific">Candidatus Ethanoperedens thermophilum</name>
    <dbReference type="NCBI Taxonomy" id="2766897"/>
    <lineage>
        <taxon>Archaea</taxon>
        <taxon>Methanobacteriati</taxon>
        <taxon>Methanobacteriota</taxon>
        <taxon>Stenosarchaea group</taxon>
        <taxon>Methanomicrobia</taxon>
        <taxon>Methanosarcinales</taxon>
        <taxon>Methanosarcinales incertae sedis</taxon>
        <taxon>GOM Arc I cluster</taxon>
        <taxon>Candidatus Ethanoperedens</taxon>
    </lineage>
</organism>
<gene>
    <name evidence="1" type="ORF">GIS02_01675</name>
</gene>
<protein>
    <submittedName>
        <fullName evidence="1">Uncharacterized protein</fullName>
    </submittedName>
</protein>
<dbReference type="AlphaFoldDB" id="A0A848D7W3"/>
<reference evidence="1" key="1">
    <citation type="journal article" date="2020" name="MBio">
        <title>'Candidatus Ethanoperedens,' a Thermophilic Genus of Archaea Mediating the Anaerobic Oxidation of Ethane.</title>
        <authorList>
            <person name="Hahn C.J."/>
            <person name="Laso-Perez R."/>
            <person name="Vulcano F."/>
            <person name="Vaziourakis K.M."/>
            <person name="Stokke R."/>
            <person name="Steen I.H."/>
            <person name="Teske A."/>
            <person name="Boetius A."/>
            <person name="Liebeke M."/>
            <person name="Amann R."/>
            <person name="Knittel K."/>
            <person name="Wegener G."/>
        </authorList>
    </citation>
    <scope>NUCLEOTIDE SEQUENCE</scope>
    <source>
        <strain evidence="1">GoM-Arc1-LC-WB58</strain>
    </source>
</reference>
<evidence type="ECO:0000313" key="1">
    <source>
        <dbReference type="EMBL" id="NMG82898.1"/>
    </source>
</evidence>
<comment type="caution">
    <text evidence="1">The sequence shown here is derived from an EMBL/GenBank/DDBJ whole genome shotgun (WGS) entry which is preliminary data.</text>
</comment>